<dbReference type="Proteomes" id="UP001303046">
    <property type="component" value="Unassembled WGS sequence"/>
</dbReference>
<proteinExistence type="predicted"/>
<dbReference type="EMBL" id="JAVFWL010000001">
    <property type="protein sequence ID" value="KAK6729506.1"/>
    <property type="molecule type" value="Genomic_DNA"/>
</dbReference>
<sequence>MTNAVDGIITQVRKEDIDKNGDYIGPMSTKEANGMDDVPLAESSQNMPSLDPSSVARSQESLGSAGRTSCTHYQSGHVVFH</sequence>
<accession>A0ABR1BWR5</accession>
<evidence type="ECO:0000313" key="3">
    <source>
        <dbReference type="Proteomes" id="UP001303046"/>
    </source>
</evidence>
<comment type="caution">
    <text evidence="2">The sequence shown here is derived from an EMBL/GenBank/DDBJ whole genome shotgun (WGS) entry which is preliminary data.</text>
</comment>
<protein>
    <submittedName>
        <fullName evidence="2">Uncharacterized protein</fullName>
    </submittedName>
</protein>
<keyword evidence="3" id="KW-1185">Reference proteome</keyword>
<feature type="region of interest" description="Disordered" evidence="1">
    <location>
        <begin position="19"/>
        <end position="81"/>
    </location>
</feature>
<gene>
    <name evidence="2" type="primary">Necator_chrI.g2639</name>
    <name evidence="2" type="ORF">RB195_006511</name>
</gene>
<evidence type="ECO:0000313" key="2">
    <source>
        <dbReference type="EMBL" id="KAK6729506.1"/>
    </source>
</evidence>
<reference evidence="2 3" key="1">
    <citation type="submission" date="2023-08" db="EMBL/GenBank/DDBJ databases">
        <title>A Necator americanus chromosomal reference genome.</title>
        <authorList>
            <person name="Ilik V."/>
            <person name="Petrzelkova K.J."/>
            <person name="Pardy F."/>
            <person name="Fuh T."/>
            <person name="Niatou-Singa F.S."/>
            <person name="Gouil Q."/>
            <person name="Baker L."/>
            <person name="Ritchie M.E."/>
            <person name="Jex A.R."/>
            <person name="Gazzola D."/>
            <person name="Li H."/>
            <person name="Toshio Fujiwara R."/>
            <person name="Zhan B."/>
            <person name="Aroian R.V."/>
            <person name="Pafco B."/>
            <person name="Schwarz E.M."/>
        </authorList>
    </citation>
    <scope>NUCLEOTIDE SEQUENCE [LARGE SCALE GENOMIC DNA]</scope>
    <source>
        <strain evidence="2 3">Aroian</strain>
        <tissue evidence="2">Whole animal</tissue>
    </source>
</reference>
<feature type="compositionally biased region" description="Polar residues" evidence="1">
    <location>
        <begin position="42"/>
        <end position="74"/>
    </location>
</feature>
<evidence type="ECO:0000256" key="1">
    <source>
        <dbReference type="SAM" id="MobiDB-lite"/>
    </source>
</evidence>
<name>A0ABR1BWR5_NECAM</name>
<organism evidence="2 3">
    <name type="scientific">Necator americanus</name>
    <name type="common">Human hookworm</name>
    <dbReference type="NCBI Taxonomy" id="51031"/>
    <lineage>
        <taxon>Eukaryota</taxon>
        <taxon>Metazoa</taxon>
        <taxon>Ecdysozoa</taxon>
        <taxon>Nematoda</taxon>
        <taxon>Chromadorea</taxon>
        <taxon>Rhabditida</taxon>
        <taxon>Rhabditina</taxon>
        <taxon>Rhabditomorpha</taxon>
        <taxon>Strongyloidea</taxon>
        <taxon>Ancylostomatidae</taxon>
        <taxon>Bunostominae</taxon>
        <taxon>Necator</taxon>
    </lineage>
</organism>